<dbReference type="InterPro" id="IPR009001">
    <property type="entry name" value="Transl_elong_EF1A/Init_IF2_C"/>
</dbReference>
<comment type="similarity">
    <text evidence="1">Belongs to the TRAFAC class translation factor GTPase superfamily. Classic translation factor GTPase family. EF-Tu/EF-1A subfamily.</text>
</comment>
<evidence type="ECO:0000256" key="3">
    <source>
        <dbReference type="ARBA" id="ARBA00023134"/>
    </source>
</evidence>
<dbReference type="Pfam" id="PF00009">
    <property type="entry name" value="GTP_EFTU"/>
    <property type="match status" value="1"/>
</dbReference>
<feature type="domain" description="Tr-type G" evidence="4">
    <location>
        <begin position="534"/>
        <end position="653"/>
    </location>
</feature>
<dbReference type="SUPFAM" id="SSF52058">
    <property type="entry name" value="L domain-like"/>
    <property type="match status" value="1"/>
</dbReference>
<dbReference type="InterPro" id="IPR027417">
    <property type="entry name" value="P-loop_NTPase"/>
</dbReference>
<evidence type="ECO:0000256" key="2">
    <source>
        <dbReference type="ARBA" id="ARBA00022741"/>
    </source>
</evidence>
<protein>
    <recommendedName>
        <fullName evidence="4">Tr-type G domain-containing protein</fullName>
    </recommendedName>
</protein>
<keyword evidence="3" id="KW-0342">GTP-binding</keyword>
<evidence type="ECO:0000259" key="4">
    <source>
        <dbReference type="Pfam" id="PF00009"/>
    </source>
</evidence>
<proteinExistence type="inferred from homology"/>
<dbReference type="Gene3D" id="3.80.10.10">
    <property type="entry name" value="Ribonuclease Inhibitor"/>
    <property type="match status" value="1"/>
</dbReference>
<sequence>MEIQDYIDQNKNLYINFFEYIDSHQDDSHGYQNLTDFLTTHDYLNNVESLTEFLLLICKVSNNHTRENNLIDNIYKILFFLKDNLIHNFTKVEIFNIFKGNKILLLFLLTNLIEIDDTIINLLDELDYIKYFYYLAKPFLDKEKQQAIEFDLSQKNDKIFENFEEKCKKGENDDFLCELIRNDEVEQFIRYVNQNVIPLNSVIHTSIFETNPFLLKHENKTTFIEYASFFGAIQIFQYLRLNSIELTESAWIYSIHSNNPELFSLFKENINLPYNEAFFSRLLKEAVKCHHNDIANYIIENYVRNKYMLNKFAFRYHNFSFLTCDMKRDLDFFSAIKYHHNKLAKIMMKTDDYVKLKINNGSALKLAANYNNQDIVDIFFSKIGNVIEKSFFKNNKKMEKIIIPPTIVQIKESAFQDCISLKEVVIPPSVTSIGPYAFNKCKLLNHVIIPPSVTKIESFAFDECPNLTDFQVDFDKTTDFGFRAYNGCQNFKITYQFINVLLFTSVDNKNYENLKNYFKKEQPYKIRIKTFDSSDYIGTHIRYLFRCDVVFLFIDSTKKINEQFLSVKSSVYDMVMCLYYFRIHEVIVVVDKMDDESVNYSKERFDEIKNEMTSIFIENGFNSNQFQFVPISEDKHENIDNKSSNFSWWIGPTLAEVINLLKPPKRQYLDKLRFVVLHGPDTDDYDTDHILAGIVKSGVLSMPCYLNSASNEMRNANLLYRRDTNEKEYAYPGEYDDFTYFYYFPSKRDLLGALTEKLTRPLKCISFTATLIILNSISEIKVGWDPNIQFVGGYLKCNLVKMENGEEIKSVQKYERVKVTFEPSDFLALETYDDYPGIGIFSITQNNFLVAIGLISSVEKKKQ</sequence>
<dbReference type="InterPro" id="IPR036770">
    <property type="entry name" value="Ankyrin_rpt-contain_sf"/>
</dbReference>
<dbReference type="InterPro" id="IPR050100">
    <property type="entry name" value="TRAFAC_GTPase_members"/>
</dbReference>
<gene>
    <name evidence="5" type="ORF">M9Y10_016768</name>
</gene>
<keyword evidence="2" id="KW-0547">Nucleotide-binding</keyword>
<dbReference type="EMBL" id="JAPFFF010000021">
    <property type="protein sequence ID" value="KAK8854209.1"/>
    <property type="molecule type" value="Genomic_DNA"/>
</dbReference>
<dbReference type="InterPro" id="IPR000795">
    <property type="entry name" value="T_Tr_GTP-bd_dom"/>
</dbReference>
<dbReference type="Proteomes" id="UP001470230">
    <property type="component" value="Unassembled WGS sequence"/>
</dbReference>
<evidence type="ECO:0000313" key="5">
    <source>
        <dbReference type="EMBL" id="KAK8854209.1"/>
    </source>
</evidence>
<keyword evidence="6" id="KW-1185">Reference proteome</keyword>
<dbReference type="Gene3D" id="3.40.50.300">
    <property type="entry name" value="P-loop containing nucleotide triphosphate hydrolases"/>
    <property type="match status" value="1"/>
</dbReference>
<dbReference type="Pfam" id="PF13306">
    <property type="entry name" value="LRR_5"/>
    <property type="match status" value="1"/>
</dbReference>
<evidence type="ECO:0000313" key="6">
    <source>
        <dbReference type="Proteomes" id="UP001470230"/>
    </source>
</evidence>
<reference evidence="5 6" key="1">
    <citation type="submission" date="2024-04" db="EMBL/GenBank/DDBJ databases">
        <title>Tritrichomonas musculus Genome.</title>
        <authorList>
            <person name="Alves-Ferreira E."/>
            <person name="Grigg M."/>
            <person name="Lorenzi H."/>
            <person name="Galac M."/>
        </authorList>
    </citation>
    <scope>NUCLEOTIDE SEQUENCE [LARGE SCALE GENOMIC DNA]</scope>
    <source>
        <strain evidence="5 6">EAF2021</strain>
    </source>
</reference>
<evidence type="ECO:0000256" key="1">
    <source>
        <dbReference type="ARBA" id="ARBA00007249"/>
    </source>
</evidence>
<name>A0ABR2HX62_9EUKA</name>
<dbReference type="PANTHER" id="PTHR23115">
    <property type="entry name" value="TRANSLATION FACTOR"/>
    <property type="match status" value="1"/>
</dbReference>
<comment type="caution">
    <text evidence="5">The sequence shown here is derived from an EMBL/GenBank/DDBJ whole genome shotgun (WGS) entry which is preliminary data.</text>
</comment>
<dbReference type="InterPro" id="IPR026906">
    <property type="entry name" value="LRR_5"/>
</dbReference>
<dbReference type="SUPFAM" id="SSF50465">
    <property type="entry name" value="EF-Tu/eEF-1alpha/eIF2-gamma C-terminal domain"/>
    <property type="match status" value="1"/>
</dbReference>
<dbReference type="SUPFAM" id="SSF52540">
    <property type="entry name" value="P-loop containing nucleoside triphosphate hydrolases"/>
    <property type="match status" value="1"/>
</dbReference>
<dbReference type="Gene3D" id="2.40.30.10">
    <property type="entry name" value="Translation factors"/>
    <property type="match status" value="1"/>
</dbReference>
<dbReference type="SUPFAM" id="SSF48403">
    <property type="entry name" value="Ankyrin repeat"/>
    <property type="match status" value="1"/>
</dbReference>
<dbReference type="InterPro" id="IPR032675">
    <property type="entry name" value="LRR_dom_sf"/>
</dbReference>
<accession>A0ABR2HX62</accession>
<organism evidence="5 6">
    <name type="scientific">Tritrichomonas musculus</name>
    <dbReference type="NCBI Taxonomy" id="1915356"/>
    <lineage>
        <taxon>Eukaryota</taxon>
        <taxon>Metamonada</taxon>
        <taxon>Parabasalia</taxon>
        <taxon>Tritrichomonadida</taxon>
        <taxon>Tritrichomonadidae</taxon>
        <taxon>Tritrichomonas</taxon>
    </lineage>
</organism>